<feature type="domain" description="NB-ARC" evidence="11">
    <location>
        <begin position="293"/>
        <end position="459"/>
    </location>
</feature>
<evidence type="ECO:0000256" key="5">
    <source>
        <dbReference type="ARBA" id="ARBA00022614"/>
    </source>
</evidence>
<evidence type="ECO:0000256" key="4">
    <source>
        <dbReference type="ARBA" id="ARBA00022490"/>
    </source>
</evidence>
<dbReference type="Pfam" id="PF23598">
    <property type="entry name" value="LRR_14"/>
    <property type="match status" value="1"/>
</dbReference>
<evidence type="ECO:0000259" key="12">
    <source>
        <dbReference type="Pfam" id="PF23559"/>
    </source>
</evidence>
<evidence type="ECO:0000256" key="10">
    <source>
        <dbReference type="ARBA" id="ARBA00022840"/>
    </source>
</evidence>
<organism evidence="14 15">
    <name type="scientific">Cinchona calisaya</name>
    <dbReference type="NCBI Taxonomy" id="153742"/>
    <lineage>
        <taxon>Eukaryota</taxon>
        <taxon>Viridiplantae</taxon>
        <taxon>Streptophyta</taxon>
        <taxon>Embryophyta</taxon>
        <taxon>Tracheophyta</taxon>
        <taxon>Spermatophyta</taxon>
        <taxon>Magnoliopsida</taxon>
        <taxon>eudicotyledons</taxon>
        <taxon>Gunneridae</taxon>
        <taxon>Pentapetalae</taxon>
        <taxon>asterids</taxon>
        <taxon>lamiids</taxon>
        <taxon>Gentianales</taxon>
        <taxon>Rubiaceae</taxon>
        <taxon>Cinchonoideae</taxon>
        <taxon>Cinchoneae</taxon>
        <taxon>Cinchona</taxon>
    </lineage>
</organism>
<comment type="subcellular location">
    <subcellularLocation>
        <location evidence="2">Cytoplasm</location>
    </subcellularLocation>
</comment>
<dbReference type="Proteomes" id="UP001630127">
    <property type="component" value="Unassembled WGS sequence"/>
</dbReference>
<dbReference type="Pfam" id="PF23559">
    <property type="entry name" value="WHD_DRP"/>
    <property type="match status" value="1"/>
</dbReference>
<keyword evidence="7" id="KW-0677">Repeat</keyword>
<dbReference type="GO" id="GO:0005737">
    <property type="term" value="C:cytoplasm"/>
    <property type="evidence" value="ECO:0007669"/>
    <property type="project" value="UniProtKB-SubCell"/>
</dbReference>
<evidence type="ECO:0000256" key="6">
    <source>
        <dbReference type="ARBA" id="ARBA00022667"/>
    </source>
</evidence>
<dbReference type="InterPro" id="IPR027417">
    <property type="entry name" value="P-loop_NTPase"/>
</dbReference>
<dbReference type="PANTHER" id="PTHR23155:SF1152">
    <property type="entry name" value="AAA+ ATPASE DOMAIN-CONTAINING PROTEIN"/>
    <property type="match status" value="1"/>
</dbReference>
<keyword evidence="4" id="KW-0963">Cytoplasm</keyword>
<keyword evidence="10" id="KW-0067">ATP-binding</keyword>
<sequence>MDKQVLVFADYLIHKLRILSDNEAPFAPKDLTGILIDELGFLRCNFMDLLLQNPVTEIKSLTISTQTLIFETGVFIYMSLNAEEDDPKAKYCRFKLPDLLKAVDNLKQQASDLFNKFFSKSWQSNCPSTNVREYVNFLINKLDELLHSKAVPLNALKSQTETVYEEIMSTRKLLCDIGELGNSQMEFLLIQFKDAAYQTEYIIDSFLAGEGSIWCHKLGLFVVIKDVNIMQKHLKHLMTMMMTCDTVIPSIYSGASTLAYNPPNSNVVVGSEGEIHYRVEEAANKLVGFKDAEEDIIELLTGGSRQLKIVSIVGMPGLGKTTLANSVYKHPLINLHFHARAWCCVSQVYEKDTLLFDIFGQIAGKTIPCHGTSQEDFIQKLYQILKGRKYLIVIDDVWDIKAWNDLKEPFPDDDNGSRILFTTRQRAVALGANSIPYDLRMFSPEESCELLWLKLFDEEICPTELSDIAKSIARNCKGLPLAVVLMAGILKGTERREDCWEHVSNKLISSEVTDILEFSYKHLPYFLKPCFLYFATFPEDMTISASKLIQLWICEGFVQQPNLGQNSLEQEAENYLNDLVNRSLVIIDRRTSRGGVKVCHVHDVLRDFCSIKLQDERFMMQEHRFGGTFILHGYHEKHIRSLLFYYGLHSAAKFRRSLFDYNIILQYELLRVLDLGSAQVENGADTSDLINIAKLLHLRYLAIRIHSNKIPAEIGNLRYLETFLLTGATDEVILPEAIWKLVSLKHIQTENYFFRFQHYTQDFFQNFSQLDNLKSISALPLRNGDDVEKFILRRLTNIQKLRCRFSNSWNDSTGYNLLPVLDFLSELESLKVFFFGKTLYPCKFSFPSNLKKLTISNSYLPWYEISIIGQLPNLEVLKLLNKAFEGQEWDMREGEFQKLKVLKLDSLDIELWNASSEHLPGLEKLVLISCRQLEEIPSSFGEIPTLQLIEMKWCSSSAMESVKQILEEQRQMSNDQLNVTVVGTVRNRGHNGSAV</sequence>
<dbReference type="EMBL" id="JBJUIK010000014">
    <property type="protein sequence ID" value="KAL3504582.1"/>
    <property type="molecule type" value="Genomic_DNA"/>
</dbReference>
<keyword evidence="9" id="KW-0611">Plant defense</keyword>
<keyword evidence="5" id="KW-0433">Leucine-rich repeat</keyword>
<dbReference type="SUPFAM" id="SSF52058">
    <property type="entry name" value="L domain-like"/>
    <property type="match status" value="1"/>
</dbReference>
<protein>
    <submittedName>
        <fullName evidence="14">Uncharacterized protein</fullName>
    </submittedName>
</protein>
<dbReference type="Gene3D" id="1.10.8.430">
    <property type="entry name" value="Helical domain of apoptotic protease-activating factors"/>
    <property type="match status" value="1"/>
</dbReference>
<dbReference type="Gene3D" id="1.10.10.10">
    <property type="entry name" value="Winged helix-like DNA-binding domain superfamily/Winged helix DNA-binding domain"/>
    <property type="match status" value="1"/>
</dbReference>
<evidence type="ECO:0000313" key="15">
    <source>
        <dbReference type="Proteomes" id="UP001630127"/>
    </source>
</evidence>
<reference evidence="14 15" key="1">
    <citation type="submission" date="2024-11" db="EMBL/GenBank/DDBJ databases">
        <title>A near-complete genome assembly of Cinchona calisaya.</title>
        <authorList>
            <person name="Lian D.C."/>
            <person name="Zhao X.W."/>
            <person name="Wei L."/>
        </authorList>
    </citation>
    <scope>NUCLEOTIDE SEQUENCE [LARGE SCALE GENOMIC DNA]</scope>
    <source>
        <tissue evidence="14">Nenye</tissue>
    </source>
</reference>
<keyword evidence="8" id="KW-0547">Nucleotide-binding</keyword>
<evidence type="ECO:0000259" key="13">
    <source>
        <dbReference type="Pfam" id="PF23598"/>
    </source>
</evidence>
<evidence type="ECO:0000256" key="8">
    <source>
        <dbReference type="ARBA" id="ARBA00022741"/>
    </source>
</evidence>
<dbReference type="FunFam" id="1.10.10.10:FF:000322">
    <property type="entry name" value="Probable disease resistance protein At1g63360"/>
    <property type="match status" value="1"/>
</dbReference>
<dbReference type="PRINTS" id="PR00364">
    <property type="entry name" value="DISEASERSIST"/>
</dbReference>
<dbReference type="Gene3D" id="3.40.50.300">
    <property type="entry name" value="P-loop containing nucleotide triphosphate hydrolases"/>
    <property type="match status" value="1"/>
</dbReference>
<name>A0ABD2YAV7_9GENT</name>
<evidence type="ECO:0000256" key="2">
    <source>
        <dbReference type="ARBA" id="ARBA00004496"/>
    </source>
</evidence>
<feature type="domain" description="Disease resistance protein winged helix" evidence="12">
    <location>
        <begin position="537"/>
        <end position="608"/>
    </location>
</feature>
<evidence type="ECO:0000259" key="11">
    <source>
        <dbReference type="Pfam" id="PF00931"/>
    </source>
</evidence>
<comment type="similarity">
    <text evidence="3">Belongs to the disease resistance NB-LRR family.</text>
</comment>
<evidence type="ECO:0000256" key="7">
    <source>
        <dbReference type="ARBA" id="ARBA00022737"/>
    </source>
</evidence>
<comment type="caution">
    <text evidence="14">The sequence shown here is derived from an EMBL/GenBank/DDBJ whole genome shotgun (WGS) entry which is preliminary data.</text>
</comment>
<evidence type="ECO:0000313" key="14">
    <source>
        <dbReference type="EMBL" id="KAL3504582.1"/>
    </source>
</evidence>
<dbReference type="InterPro" id="IPR032675">
    <property type="entry name" value="LRR_dom_sf"/>
</dbReference>
<dbReference type="InterPro" id="IPR058922">
    <property type="entry name" value="WHD_DRP"/>
</dbReference>
<dbReference type="AlphaFoldDB" id="A0ABD2YAV7"/>
<dbReference type="InterPro" id="IPR044974">
    <property type="entry name" value="Disease_R_plants"/>
</dbReference>
<dbReference type="PANTHER" id="PTHR23155">
    <property type="entry name" value="DISEASE RESISTANCE PROTEIN RP"/>
    <property type="match status" value="1"/>
</dbReference>
<evidence type="ECO:0000256" key="1">
    <source>
        <dbReference type="ARBA" id="ARBA00002074"/>
    </source>
</evidence>
<dbReference type="InterPro" id="IPR042197">
    <property type="entry name" value="Apaf_helical"/>
</dbReference>
<dbReference type="GO" id="GO:0005524">
    <property type="term" value="F:ATP binding"/>
    <property type="evidence" value="ECO:0007669"/>
    <property type="project" value="UniProtKB-KW"/>
</dbReference>
<accession>A0ABD2YAV7</accession>
<keyword evidence="6" id="KW-0381">Hypersensitive response</keyword>
<evidence type="ECO:0000256" key="9">
    <source>
        <dbReference type="ARBA" id="ARBA00022821"/>
    </source>
</evidence>
<dbReference type="Pfam" id="PF00931">
    <property type="entry name" value="NB-ARC"/>
    <property type="match status" value="1"/>
</dbReference>
<dbReference type="Gene3D" id="3.80.10.10">
    <property type="entry name" value="Ribonuclease Inhibitor"/>
    <property type="match status" value="1"/>
</dbReference>
<dbReference type="InterPro" id="IPR055414">
    <property type="entry name" value="LRR_R13L4/SHOC2-like"/>
</dbReference>
<feature type="domain" description="Disease resistance R13L4/SHOC-2-like LRR" evidence="13">
    <location>
        <begin position="664"/>
        <end position="859"/>
    </location>
</feature>
<gene>
    <name evidence="14" type="ORF">ACH5RR_034423</name>
</gene>
<evidence type="ECO:0000256" key="3">
    <source>
        <dbReference type="ARBA" id="ARBA00008894"/>
    </source>
</evidence>
<proteinExistence type="inferred from homology"/>
<dbReference type="FunFam" id="3.40.50.300:FF:001091">
    <property type="entry name" value="Probable disease resistance protein At1g61300"/>
    <property type="match status" value="1"/>
</dbReference>
<dbReference type="GO" id="GO:0009626">
    <property type="term" value="P:plant-type hypersensitive response"/>
    <property type="evidence" value="ECO:0007669"/>
    <property type="project" value="UniProtKB-KW"/>
</dbReference>
<dbReference type="GO" id="GO:0051607">
    <property type="term" value="P:defense response to virus"/>
    <property type="evidence" value="ECO:0007669"/>
    <property type="project" value="UniProtKB-ARBA"/>
</dbReference>
<keyword evidence="15" id="KW-1185">Reference proteome</keyword>
<dbReference type="InterPro" id="IPR002182">
    <property type="entry name" value="NB-ARC"/>
</dbReference>
<comment type="function">
    <text evidence="1">Confers resistance to late blight (Phytophthora infestans) races carrying the avirulence gene Avr1. Resistance proteins guard the plant against pathogens that contain an appropriate avirulence protein via an indirect interaction with this avirulence protein. That triggers a defense system including the hypersensitive response, which restricts the pathogen growth.</text>
</comment>
<dbReference type="InterPro" id="IPR036388">
    <property type="entry name" value="WH-like_DNA-bd_sf"/>
</dbReference>
<dbReference type="SUPFAM" id="SSF52540">
    <property type="entry name" value="P-loop containing nucleoside triphosphate hydrolases"/>
    <property type="match status" value="1"/>
</dbReference>